<keyword evidence="2" id="KW-1185">Reference proteome</keyword>
<evidence type="ECO:0000313" key="2">
    <source>
        <dbReference type="Proteomes" id="UP000054172"/>
    </source>
</evidence>
<protein>
    <submittedName>
        <fullName evidence="1">Uncharacterized protein</fullName>
    </submittedName>
</protein>
<comment type="caution">
    <text evidence="1">The sequence shown here is derived from an EMBL/GenBank/DDBJ whole genome shotgun (WGS) entry which is preliminary data.</text>
</comment>
<gene>
    <name evidence="1" type="ORF">AL399_04605</name>
</gene>
<name>A0A0Q4B7X1_9BACT</name>
<dbReference type="Proteomes" id="UP000054172">
    <property type="component" value="Unassembled WGS sequence"/>
</dbReference>
<dbReference type="PATRIC" id="fig|1702214.3.peg.1832"/>
<dbReference type="EMBL" id="LIIK01000017">
    <property type="protein sequence ID" value="KQM08940.1"/>
    <property type="molecule type" value="Genomic_DNA"/>
</dbReference>
<proteinExistence type="predicted"/>
<reference evidence="1" key="1">
    <citation type="submission" date="2015-08" db="EMBL/GenBank/DDBJ databases">
        <title>Candidatus Bacteriodes Periocalifornicus.</title>
        <authorList>
            <person name="McLean J.S."/>
            <person name="Kelley S."/>
        </authorList>
    </citation>
    <scope>NUCLEOTIDE SEQUENCE [LARGE SCALE GENOMIC DNA]</scope>
    <source>
        <strain evidence="1">12B</strain>
    </source>
</reference>
<dbReference type="AlphaFoldDB" id="A0A0Q4B7X1"/>
<accession>A0A0Q4B7X1</accession>
<organism evidence="1 2">
    <name type="scientific">Candidatus [Bacteroides] periocalifornicus</name>
    <dbReference type="NCBI Taxonomy" id="1702214"/>
    <lineage>
        <taxon>Bacteria</taxon>
        <taxon>Pseudomonadati</taxon>
        <taxon>Bacteroidota</taxon>
    </lineage>
</organism>
<evidence type="ECO:0000313" key="1">
    <source>
        <dbReference type="EMBL" id="KQM08940.1"/>
    </source>
</evidence>
<sequence>MRKPTAHPELPCANDSLNLTPIPPASIEARKHWKYRYKLGYWSYPKGMVQRAYFNAAAGSEYSTYIENPRRTPALIRRVCLVLRMWVDLIEETRPFPTVPLRLHIRAYNPQTQTPGNDLLARAVMLSRTDRKLKAWFDVRQDSIIMPPEGVCVGVEWLCSDTVQMEGSPVEPPVQVFTGGTDGQSWECSNGDPWQPLRMHNAANTPVNMRIGIEVLQ</sequence>